<feature type="domain" description="Alanine racemase C-terminal" evidence="7">
    <location>
        <begin position="246"/>
        <end position="374"/>
    </location>
</feature>
<evidence type="ECO:0000313" key="9">
    <source>
        <dbReference type="Proteomes" id="UP000184114"/>
    </source>
</evidence>
<dbReference type="InterPro" id="IPR001608">
    <property type="entry name" value="Ala_racemase_N"/>
</dbReference>
<evidence type="ECO:0000256" key="1">
    <source>
        <dbReference type="ARBA" id="ARBA00001933"/>
    </source>
</evidence>
<evidence type="ECO:0000256" key="2">
    <source>
        <dbReference type="ARBA" id="ARBA00022898"/>
    </source>
</evidence>
<dbReference type="GO" id="GO:0030170">
    <property type="term" value="F:pyridoxal phosphate binding"/>
    <property type="evidence" value="ECO:0007669"/>
    <property type="project" value="UniProtKB-UniRule"/>
</dbReference>
<dbReference type="Pfam" id="PF00842">
    <property type="entry name" value="Ala_racemase_C"/>
    <property type="match status" value="1"/>
</dbReference>
<dbReference type="InterPro" id="IPR020622">
    <property type="entry name" value="Ala_racemase_pyridoxalP-BS"/>
</dbReference>
<dbReference type="PROSITE" id="PS00395">
    <property type="entry name" value="ALANINE_RACEMASE"/>
    <property type="match status" value="1"/>
</dbReference>
<comment type="cofactor">
    <cofactor evidence="1 4 5">
        <name>pyridoxal 5'-phosphate</name>
        <dbReference type="ChEBI" id="CHEBI:597326"/>
    </cofactor>
</comment>
<dbReference type="InterPro" id="IPR029066">
    <property type="entry name" value="PLP-binding_barrel"/>
</dbReference>
<comment type="pathway">
    <text evidence="4">Amino-acid biosynthesis; D-alanine biosynthesis; D-alanine from L-alanine: step 1/1.</text>
</comment>
<name>A0A1M4S7C6_9FIRM</name>
<evidence type="ECO:0000256" key="5">
    <source>
        <dbReference type="PIRSR" id="PIRSR600821-50"/>
    </source>
</evidence>
<dbReference type="PANTHER" id="PTHR30511:SF0">
    <property type="entry name" value="ALANINE RACEMASE, CATABOLIC-RELATED"/>
    <property type="match status" value="1"/>
</dbReference>
<accession>A0A1M4S7C6</accession>
<dbReference type="FunFam" id="3.20.20.10:FF:000002">
    <property type="entry name" value="Alanine racemase"/>
    <property type="match status" value="1"/>
</dbReference>
<dbReference type="EC" id="5.1.1.1" evidence="4"/>
<evidence type="ECO:0000256" key="4">
    <source>
        <dbReference type="HAMAP-Rule" id="MF_01201"/>
    </source>
</evidence>
<keyword evidence="9" id="KW-1185">Reference proteome</keyword>
<dbReference type="GO" id="GO:0008784">
    <property type="term" value="F:alanine racemase activity"/>
    <property type="evidence" value="ECO:0007669"/>
    <property type="project" value="UniProtKB-UniRule"/>
</dbReference>
<feature type="modified residue" description="N6-(pyridoxal phosphate)lysine" evidence="4 5">
    <location>
        <position position="44"/>
    </location>
</feature>
<comment type="function">
    <text evidence="4">Catalyzes the interconversion of L-alanine and D-alanine. May also act on other amino acids.</text>
</comment>
<feature type="active site" description="Proton acceptor; specific for L-alanine" evidence="4">
    <location>
        <position position="267"/>
    </location>
</feature>
<feature type="active site" description="Proton acceptor; specific for D-alanine" evidence="4">
    <location>
        <position position="44"/>
    </location>
</feature>
<dbReference type="SMART" id="SM01005">
    <property type="entry name" value="Ala_racemase_C"/>
    <property type="match status" value="1"/>
</dbReference>
<sequence>MLKNCTDSLMRNTWVEIDLSNLEYNLSQARKMLKSKTKIAGVVKANAYGHGSIHIAKALIENGIDMLAVACLTEAIELRKYYSDIPILIMGYTPSDKLKFAVQNNITITIFSLEQAIILSDIGEMLNKEVTIHIKIETGFNRLGLKIDSNIISIIEKIYNLKNIRLEGMFTHFALKTKETDKIQYELLMNVIHKLEAKGIYIPIKHICDSIGMVIYPEYHLDMIRLGSLMYGVQTSSKKEGSLRSVMTFKTEISQVKEIQAGEGVGYDYSFVAKKKTIVGTLPVGYADEYMRALTGKGEVNINGKRAPIIGKICMDQCMIDLTNIPYAKVGDEVILLGGNSKDGITLDEVAEKINTNRNEVLSVISRRVPRVYIKKSKPICIVDYLLD</sequence>
<dbReference type="PANTHER" id="PTHR30511">
    <property type="entry name" value="ALANINE RACEMASE"/>
    <property type="match status" value="1"/>
</dbReference>
<dbReference type="Gene3D" id="3.20.20.10">
    <property type="entry name" value="Alanine racemase"/>
    <property type="match status" value="1"/>
</dbReference>
<dbReference type="Gene3D" id="2.40.37.10">
    <property type="entry name" value="Lyase, Ornithine Decarboxylase, Chain A, domain 1"/>
    <property type="match status" value="1"/>
</dbReference>
<dbReference type="STRING" id="1123404.SAMN02745784_00126"/>
<dbReference type="EMBL" id="FQTY01000001">
    <property type="protein sequence ID" value="SHE28075.1"/>
    <property type="molecule type" value="Genomic_DNA"/>
</dbReference>
<dbReference type="CDD" id="cd00430">
    <property type="entry name" value="PLPDE_III_AR"/>
    <property type="match status" value="1"/>
</dbReference>
<organism evidence="8 9">
    <name type="scientific">Tissierella praeacuta DSM 18095</name>
    <dbReference type="NCBI Taxonomy" id="1123404"/>
    <lineage>
        <taxon>Bacteria</taxon>
        <taxon>Bacillati</taxon>
        <taxon>Bacillota</taxon>
        <taxon>Tissierellia</taxon>
        <taxon>Tissierellales</taxon>
        <taxon>Tissierellaceae</taxon>
        <taxon>Tissierella</taxon>
    </lineage>
</organism>
<dbReference type="GeneID" id="90994819"/>
<feature type="binding site" evidence="4 6">
    <location>
        <position position="315"/>
    </location>
    <ligand>
        <name>substrate</name>
    </ligand>
</feature>
<reference evidence="9" key="1">
    <citation type="submission" date="2016-11" db="EMBL/GenBank/DDBJ databases">
        <authorList>
            <person name="Varghese N."/>
            <person name="Submissions S."/>
        </authorList>
    </citation>
    <scope>NUCLEOTIDE SEQUENCE [LARGE SCALE GENOMIC DNA]</scope>
    <source>
        <strain evidence="9">DSM 18095</strain>
    </source>
</reference>
<dbReference type="SUPFAM" id="SSF51419">
    <property type="entry name" value="PLP-binding barrel"/>
    <property type="match status" value="1"/>
</dbReference>
<dbReference type="InterPro" id="IPR009006">
    <property type="entry name" value="Ala_racemase/Decarboxylase_C"/>
</dbReference>
<dbReference type="Proteomes" id="UP000184114">
    <property type="component" value="Unassembled WGS sequence"/>
</dbReference>
<dbReference type="PRINTS" id="PR00992">
    <property type="entry name" value="ALARACEMASE"/>
</dbReference>
<keyword evidence="3 4" id="KW-0413">Isomerase</keyword>
<dbReference type="GO" id="GO:0009252">
    <property type="term" value="P:peptidoglycan biosynthetic process"/>
    <property type="evidence" value="ECO:0007669"/>
    <property type="project" value="TreeGrafter"/>
</dbReference>
<dbReference type="GO" id="GO:0005829">
    <property type="term" value="C:cytosol"/>
    <property type="evidence" value="ECO:0007669"/>
    <property type="project" value="TreeGrafter"/>
</dbReference>
<dbReference type="Pfam" id="PF01168">
    <property type="entry name" value="Ala_racemase_N"/>
    <property type="match status" value="1"/>
</dbReference>
<dbReference type="UniPathway" id="UPA00042">
    <property type="reaction ID" value="UER00497"/>
</dbReference>
<dbReference type="HAMAP" id="MF_01201">
    <property type="entry name" value="Ala_racemase"/>
    <property type="match status" value="1"/>
</dbReference>
<dbReference type="GO" id="GO:0030632">
    <property type="term" value="P:D-alanine biosynthetic process"/>
    <property type="evidence" value="ECO:0007669"/>
    <property type="project" value="UniProtKB-UniRule"/>
</dbReference>
<evidence type="ECO:0000256" key="3">
    <source>
        <dbReference type="ARBA" id="ARBA00023235"/>
    </source>
</evidence>
<evidence type="ECO:0000259" key="7">
    <source>
        <dbReference type="SMART" id="SM01005"/>
    </source>
</evidence>
<dbReference type="InterPro" id="IPR000821">
    <property type="entry name" value="Ala_racemase"/>
</dbReference>
<comment type="catalytic activity">
    <reaction evidence="4">
        <text>L-alanine = D-alanine</text>
        <dbReference type="Rhea" id="RHEA:20249"/>
        <dbReference type="ChEBI" id="CHEBI:57416"/>
        <dbReference type="ChEBI" id="CHEBI:57972"/>
        <dbReference type="EC" id="5.1.1.1"/>
    </reaction>
</comment>
<dbReference type="SUPFAM" id="SSF50621">
    <property type="entry name" value="Alanine racemase C-terminal domain-like"/>
    <property type="match status" value="1"/>
</dbReference>
<evidence type="ECO:0000256" key="6">
    <source>
        <dbReference type="PIRSR" id="PIRSR600821-52"/>
    </source>
</evidence>
<dbReference type="AlphaFoldDB" id="A0A1M4S7C6"/>
<protein>
    <recommendedName>
        <fullName evidence="4">Alanine racemase</fullName>
        <ecNumber evidence="4">5.1.1.1</ecNumber>
    </recommendedName>
</protein>
<proteinExistence type="inferred from homology"/>
<evidence type="ECO:0000313" key="8">
    <source>
        <dbReference type="EMBL" id="SHE28075.1"/>
    </source>
</evidence>
<feature type="binding site" evidence="4 6">
    <location>
        <position position="142"/>
    </location>
    <ligand>
        <name>substrate</name>
    </ligand>
</feature>
<dbReference type="NCBIfam" id="TIGR00492">
    <property type="entry name" value="alr"/>
    <property type="match status" value="1"/>
</dbReference>
<dbReference type="RefSeq" id="WP_072971681.1">
    <property type="nucleotide sequence ID" value="NZ_FQTY01000001.1"/>
</dbReference>
<keyword evidence="2 4" id="KW-0663">Pyridoxal phosphate</keyword>
<gene>
    <name evidence="8" type="ORF">SAMN02745784_00126</name>
</gene>
<comment type="similarity">
    <text evidence="4">Belongs to the alanine racemase family.</text>
</comment>
<dbReference type="InterPro" id="IPR011079">
    <property type="entry name" value="Ala_racemase_C"/>
</dbReference>